<dbReference type="RefSeq" id="XP_062697272.1">
    <property type="nucleotide sequence ID" value="XM_062833789.1"/>
</dbReference>
<dbReference type="EMBL" id="JAULSX010000001">
    <property type="protein sequence ID" value="KAK3499639.1"/>
    <property type="molecule type" value="Genomic_DNA"/>
</dbReference>
<evidence type="ECO:0000313" key="1">
    <source>
        <dbReference type="EMBL" id="KAK3499639.1"/>
    </source>
</evidence>
<evidence type="ECO:0000313" key="2">
    <source>
        <dbReference type="Proteomes" id="UP001285908"/>
    </source>
</evidence>
<proteinExistence type="predicted"/>
<accession>A0AAJ0IG52</accession>
<protein>
    <submittedName>
        <fullName evidence="1">Uncharacterized protein</fullName>
    </submittedName>
</protein>
<reference evidence="1 2" key="1">
    <citation type="journal article" date="2023" name="Mol. Phylogenet. Evol.">
        <title>Genome-scale phylogeny and comparative genomics of the fungal order Sordariales.</title>
        <authorList>
            <person name="Hensen N."/>
            <person name="Bonometti L."/>
            <person name="Westerberg I."/>
            <person name="Brannstrom I.O."/>
            <person name="Guillou S."/>
            <person name="Cros-Aarteil S."/>
            <person name="Calhoun S."/>
            <person name="Haridas S."/>
            <person name="Kuo A."/>
            <person name="Mondo S."/>
            <person name="Pangilinan J."/>
            <person name="Riley R."/>
            <person name="LaButti K."/>
            <person name="Andreopoulos B."/>
            <person name="Lipzen A."/>
            <person name="Chen C."/>
            <person name="Yan M."/>
            <person name="Daum C."/>
            <person name="Ng V."/>
            <person name="Clum A."/>
            <person name="Steindorff A."/>
            <person name="Ohm R.A."/>
            <person name="Martin F."/>
            <person name="Silar P."/>
            <person name="Natvig D.O."/>
            <person name="Lalanne C."/>
            <person name="Gautier V."/>
            <person name="Ament-Velasquez S.L."/>
            <person name="Kruys A."/>
            <person name="Hutchinson M.I."/>
            <person name="Powell A.J."/>
            <person name="Barry K."/>
            <person name="Miller A.N."/>
            <person name="Grigoriev I.V."/>
            <person name="Debuchy R."/>
            <person name="Gladieux P."/>
            <person name="Hiltunen Thoren M."/>
            <person name="Johannesson H."/>
        </authorList>
    </citation>
    <scope>NUCLEOTIDE SEQUENCE [LARGE SCALE GENOMIC DNA]</scope>
    <source>
        <strain evidence="1 2">FGSC 10403</strain>
    </source>
</reference>
<dbReference type="AlphaFoldDB" id="A0AAJ0IG52"/>
<dbReference type="GeneID" id="87871411"/>
<keyword evidence="2" id="KW-1185">Reference proteome</keyword>
<gene>
    <name evidence="1" type="ORF">B0T23DRAFT_22463</name>
</gene>
<dbReference type="Proteomes" id="UP001285908">
    <property type="component" value="Unassembled WGS sequence"/>
</dbReference>
<name>A0AAJ0IG52_9PEZI</name>
<sequence length="175" mass="19887">MYEYIGFLLFVFSNIHPVSLQPWDRSRREAGTVDLGDRAVNAEPAPRRRRRRRIHFPPSNRLLFDRGSCCTCDLRGWETRYLCTPGFEAQSQEQEHRGQGGGLQMRATPRVPGGLCEPSCHQVRSGEDVPKKGGVTNLRFVNHGHQREPASKTQHLADPWSVAHERTAGVQLNYI</sequence>
<comment type="caution">
    <text evidence="1">The sequence shown here is derived from an EMBL/GenBank/DDBJ whole genome shotgun (WGS) entry which is preliminary data.</text>
</comment>
<organism evidence="1 2">
    <name type="scientific">Neurospora hispaniola</name>
    <dbReference type="NCBI Taxonomy" id="588809"/>
    <lineage>
        <taxon>Eukaryota</taxon>
        <taxon>Fungi</taxon>
        <taxon>Dikarya</taxon>
        <taxon>Ascomycota</taxon>
        <taxon>Pezizomycotina</taxon>
        <taxon>Sordariomycetes</taxon>
        <taxon>Sordariomycetidae</taxon>
        <taxon>Sordariales</taxon>
        <taxon>Sordariaceae</taxon>
        <taxon>Neurospora</taxon>
    </lineage>
</organism>